<organism evidence="1 2">
    <name type="scientific">Allonocardiopsis opalescens</name>
    <dbReference type="NCBI Taxonomy" id="1144618"/>
    <lineage>
        <taxon>Bacteria</taxon>
        <taxon>Bacillati</taxon>
        <taxon>Actinomycetota</taxon>
        <taxon>Actinomycetes</taxon>
        <taxon>Streptosporangiales</taxon>
        <taxon>Allonocardiopsis</taxon>
    </lineage>
</organism>
<dbReference type="InterPro" id="IPR027417">
    <property type="entry name" value="P-loop_NTPase"/>
</dbReference>
<comment type="caution">
    <text evidence="1">The sequence shown here is derived from an EMBL/GenBank/DDBJ whole genome shotgun (WGS) entry which is preliminary data.</text>
</comment>
<dbReference type="Proteomes" id="UP000237846">
    <property type="component" value="Unassembled WGS sequence"/>
</dbReference>
<name>A0A2T0QF89_9ACTN</name>
<dbReference type="EMBL" id="PVZC01000001">
    <property type="protein sequence ID" value="PRY02513.1"/>
    <property type="molecule type" value="Genomic_DNA"/>
</dbReference>
<accession>A0A2T0QF89</accession>
<dbReference type="PANTHER" id="PTHR48312">
    <property type="match status" value="1"/>
</dbReference>
<dbReference type="SUPFAM" id="SSF52540">
    <property type="entry name" value="P-loop containing nucleoside triphosphate hydrolases"/>
    <property type="match status" value="1"/>
</dbReference>
<evidence type="ECO:0000313" key="2">
    <source>
        <dbReference type="Proteomes" id="UP000237846"/>
    </source>
</evidence>
<keyword evidence="2" id="KW-1185">Reference proteome</keyword>
<dbReference type="Gene3D" id="3.40.50.300">
    <property type="entry name" value="P-loop containing nucleotide triphosphate hydrolases"/>
    <property type="match status" value="1"/>
</dbReference>
<dbReference type="Pfam" id="PF19798">
    <property type="entry name" value="Sulfotransfer_5"/>
    <property type="match status" value="1"/>
</dbReference>
<proteinExistence type="predicted"/>
<dbReference type="RefSeq" id="WP_211302709.1">
    <property type="nucleotide sequence ID" value="NZ_PVZC01000001.1"/>
</dbReference>
<gene>
    <name evidence="1" type="ORF">CLV72_1011115</name>
</gene>
<evidence type="ECO:0008006" key="3">
    <source>
        <dbReference type="Google" id="ProtNLM"/>
    </source>
</evidence>
<sequence length="239" mass="26617">MTVIALWAHPRSLSTAFLRMMIERGDVTVVHEPLVTLVDTGEVALPDGAGGTVVARSAAEVFDRLRELASDRPVFFKDTVEYRYGYLFEHPERIADITHTFIVRDPRPAIASLHAMKPTAARHEFGYEHLYDIFALVRAVTGRAPAVVDADRLLADPAAVVAAYCAAVGLPFVAEALSWRPGDRAEWSRTRQWHRAASASSGFQAPASRYTATVDDDALLRSHYDYHRPFYDELVKHAI</sequence>
<dbReference type="PANTHER" id="PTHR48312:SF1">
    <property type="entry name" value="SULFOTRANSFERASE"/>
    <property type="match status" value="1"/>
</dbReference>
<evidence type="ECO:0000313" key="1">
    <source>
        <dbReference type="EMBL" id="PRY02513.1"/>
    </source>
</evidence>
<protein>
    <recommendedName>
        <fullName evidence="3">Sulfotransferase family protein</fullName>
    </recommendedName>
</protein>
<reference evidence="1 2" key="1">
    <citation type="submission" date="2018-03" db="EMBL/GenBank/DDBJ databases">
        <title>Genomic Encyclopedia of Archaeal and Bacterial Type Strains, Phase II (KMG-II): from individual species to whole genera.</title>
        <authorList>
            <person name="Goeker M."/>
        </authorList>
    </citation>
    <scope>NUCLEOTIDE SEQUENCE [LARGE SCALE GENOMIC DNA]</scope>
    <source>
        <strain evidence="1 2">DSM 45601</strain>
    </source>
</reference>
<dbReference type="AlphaFoldDB" id="A0A2T0QF89"/>